<organism evidence="2 3">
    <name type="scientific">Jeotgalibacillus malaysiensis</name>
    <dbReference type="NCBI Taxonomy" id="1508404"/>
    <lineage>
        <taxon>Bacteria</taxon>
        <taxon>Bacillati</taxon>
        <taxon>Bacillota</taxon>
        <taxon>Bacilli</taxon>
        <taxon>Bacillales</taxon>
        <taxon>Caryophanaceae</taxon>
        <taxon>Jeotgalibacillus</taxon>
    </lineage>
</organism>
<evidence type="ECO:0000313" key="3">
    <source>
        <dbReference type="Proteomes" id="UP000031449"/>
    </source>
</evidence>
<keyword evidence="3" id="KW-1185">Reference proteome</keyword>
<reference evidence="2 3" key="1">
    <citation type="submission" date="2014-08" db="EMBL/GenBank/DDBJ databases">
        <title>Complete genome of a marine bacteria Jeotgalibacillus malaysiensis.</title>
        <authorList>
            <person name="Yaakop A.S."/>
            <person name="Chan K.-G."/>
            <person name="Goh K.M."/>
        </authorList>
    </citation>
    <scope>NUCLEOTIDE SEQUENCE [LARGE SCALE GENOMIC DNA]</scope>
    <source>
        <strain evidence="2 3">D5</strain>
    </source>
</reference>
<dbReference type="AlphaFoldDB" id="A0A0B5AP73"/>
<dbReference type="KEGG" id="jeo:JMA_05120"/>
<evidence type="ECO:0000313" key="2">
    <source>
        <dbReference type="EMBL" id="AJD89829.1"/>
    </source>
</evidence>
<accession>A0A0B5AP73</accession>
<gene>
    <name evidence="2" type="ORF">JMA_05120</name>
</gene>
<keyword evidence="1" id="KW-0812">Transmembrane</keyword>
<keyword evidence="1" id="KW-1133">Transmembrane helix</keyword>
<feature type="transmembrane region" description="Helical" evidence="1">
    <location>
        <begin position="7"/>
        <end position="30"/>
    </location>
</feature>
<dbReference type="STRING" id="1508404.JMA_05120"/>
<feature type="transmembrane region" description="Helical" evidence="1">
    <location>
        <begin position="67"/>
        <end position="91"/>
    </location>
</feature>
<name>A0A0B5AP73_9BACL</name>
<dbReference type="BioCyc" id="JESP1508404:G14D9-9729-MONOMER"/>
<feature type="transmembrane region" description="Helical" evidence="1">
    <location>
        <begin position="42"/>
        <end position="60"/>
    </location>
</feature>
<dbReference type="OrthoDB" id="2885922at2"/>
<evidence type="ECO:0000256" key="1">
    <source>
        <dbReference type="SAM" id="Phobius"/>
    </source>
</evidence>
<dbReference type="EMBL" id="CP009416">
    <property type="protein sequence ID" value="AJD89829.1"/>
    <property type="molecule type" value="Genomic_DNA"/>
</dbReference>
<dbReference type="Proteomes" id="UP000031449">
    <property type="component" value="Chromosome"/>
</dbReference>
<keyword evidence="1" id="KW-0472">Membrane</keyword>
<dbReference type="HOGENOM" id="CLU_2395767_0_0_9"/>
<sequence>MSYSIFRWIHIVLTGIITVPVTLFMASGAIGENVENELFPDPSFLILIVVWLAGAVLMFFNRTKVIGMILTVLPSIFYVTVIIYFLIIPALTF</sequence>
<protein>
    <submittedName>
        <fullName evidence="2">Uncharacterized protein</fullName>
    </submittedName>
</protein>
<proteinExistence type="predicted"/>